<accession>A0A917JVN3</accession>
<dbReference type="OrthoDB" id="9785707at2"/>
<dbReference type="Proteomes" id="UP000630149">
    <property type="component" value="Unassembled WGS sequence"/>
</dbReference>
<dbReference type="Gene3D" id="1.10.10.10">
    <property type="entry name" value="Winged helix-like DNA-binding domain superfamily/Winged helix DNA-binding domain"/>
    <property type="match status" value="1"/>
</dbReference>
<feature type="domain" description="Smf/DprA SLOG" evidence="2">
    <location>
        <begin position="76"/>
        <end position="284"/>
    </location>
</feature>
<dbReference type="Pfam" id="PF17782">
    <property type="entry name" value="WHD_DprA"/>
    <property type="match status" value="1"/>
</dbReference>
<evidence type="ECO:0000313" key="5">
    <source>
        <dbReference type="Proteomes" id="UP000630149"/>
    </source>
</evidence>
<organism evidence="4 5">
    <name type="scientific">Legionella impletisoli</name>
    <dbReference type="NCBI Taxonomy" id="343510"/>
    <lineage>
        <taxon>Bacteria</taxon>
        <taxon>Pseudomonadati</taxon>
        <taxon>Pseudomonadota</taxon>
        <taxon>Gammaproteobacteria</taxon>
        <taxon>Legionellales</taxon>
        <taxon>Legionellaceae</taxon>
        <taxon>Legionella</taxon>
    </lineage>
</organism>
<name>A0A917JVN3_9GAMM</name>
<keyword evidence="5" id="KW-1185">Reference proteome</keyword>
<dbReference type="InterPro" id="IPR003488">
    <property type="entry name" value="DprA"/>
</dbReference>
<dbReference type="Gene3D" id="3.40.50.450">
    <property type="match status" value="1"/>
</dbReference>
<dbReference type="RefSeq" id="WP_131776371.1">
    <property type="nucleotide sequence ID" value="NZ_BMOB01000007.1"/>
</dbReference>
<dbReference type="NCBIfam" id="TIGR00732">
    <property type="entry name" value="dprA"/>
    <property type="match status" value="1"/>
</dbReference>
<dbReference type="InterPro" id="IPR036388">
    <property type="entry name" value="WH-like_DNA-bd_sf"/>
</dbReference>
<dbReference type="PANTHER" id="PTHR43022:SF1">
    <property type="entry name" value="PROTEIN SMF"/>
    <property type="match status" value="1"/>
</dbReference>
<evidence type="ECO:0000256" key="1">
    <source>
        <dbReference type="ARBA" id="ARBA00006525"/>
    </source>
</evidence>
<evidence type="ECO:0000313" key="4">
    <source>
        <dbReference type="EMBL" id="GGI88497.1"/>
    </source>
</evidence>
<dbReference type="SUPFAM" id="SSF102405">
    <property type="entry name" value="MCP/YpsA-like"/>
    <property type="match status" value="1"/>
</dbReference>
<dbReference type="Pfam" id="PF02481">
    <property type="entry name" value="DNA_processg_A"/>
    <property type="match status" value="1"/>
</dbReference>
<dbReference type="GO" id="GO:0009294">
    <property type="term" value="P:DNA-mediated transformation"/>
    <property type="evidence" value="ECO:0007669"/>
    <property type="project" value="InterPro"/>
</dbReference>
<protein>
    <submittedName>
        <fullName evidence="4">DNA protecting protein DprA</fullName>
    </submittedName>
</protein>
<evidence type="ECO:0000259" key="2">
    <source>
        <dbReference type="Pfam" id="PF02481"/>
    </source>
</evidence>
<comment type="caution">
    <text evidence="4">The sequence shown here is derived from an EMBL/GenBank/DDBJ whole genome shotgun (WGS) entry which is preliminary data.</text>
</comment>
<reference evidence="4" key="2">
    <citation type="submission" date="2020-09" db="EMBL/GenBank/DDBJ databases">
        <authorList>
            <person name="Sun Q."/>
            <person name="Ohkuma M."/>
        </authorList>
    </citation>
    <scope>NUCLEOTIDE SEQUENCE</scope>
    <source>
        <strain evidence="4">JCM 13919</strain>
    </source>
</reference>
<dbReference type="InterPro" id="IPR057666">
    <property type="entry name" value="DrpA_SLOG"/>
</dbReference>
<feature type="domain" description="DprA winged helix" evidence="3">
    <location>
        <begin position="297"/>
        <end position="351"/>
    </location>
</feature>
<dbReference type="PANTHER" id="PTHR43022">
    <property type="entry name" value="PROTEIN SMF"/>
    <property type="match status" value="1"/>
</dbReference>
<proteinExistence type="inferred from homology"/>
<comment type="similarity">
    <text evidence="1">Belongs to the DprA/Smf family.</text>
</comment>
<sequence>MNKPYFLALNRIAQIGPRTVSKLLTRWPNLEELFQCTTNQLVDAGLSTSLAAAISSFDLNQVEIDLRWEEEPLNHLITWEDEHYPSLLLEIYDPPPVLYARGDLTAFNQAKVAMVGSRKPTIIGAETAHRFAYELARQHIAVVSGLALGIDAEAHQGALKANGCTIAAMATGMDRIYPNRHQALAERIIKNGLLLTEFPLGTSPIPGHFPRRNRIISGLSLATLVVEAAIKSGSLITARMALEQNRDVFAIPGSIHNPQARGCHHLLQQGAKLVTSTEDILMELNLSMTQSVDSQPLIGLAIQNENLVKCIGFEVTTVDQISARSGYNVEQVACELADLEIKGIVKAVPGGYMRCMI</sequence>
<dbReference type="InterPro" id="IPR041614">
    <property type="entry name" value="DprA_WH"/>
</dbReference>
<reference evidence="4" key="1">
    <citation type="journal article" date="2014" name="Int. J. Syst. Evol. Microbiol.">
        <title>Complete genome sequence of Corynebacterium casei LMG S-19264T (=DSM 44701T), isolated from a smear-ripened cheese.</title>
        <authorList>
            <consortium name="US DOE Joint Genome Institute (JGI-PGF)"/>
            <person name="Walter F."/>
            <person name="Albersmeier A."/>
            <person name="Kalinowski J."/>
            <person name="Ruckert C."/>
        </authorList>
    </citation>
    <scope>NUCLEOTIDE SEQUENCE</scope>
    <source>
        <strain evidence="4">JCM 13919</strain>
    </source>
</reference>
<dbReference type="EMBL" id="BMOB01000007">
    <property type="protein sequence ID" value="GGI88497.1"/>
    <property type="molecule type" value="Genomic_DNA"/>
</dbReference>
<evidence type="ECO:0000259" key="3">
    <source>
        <dbReference type="Pfam" id="PF17782"/>
    </source>
</evidence>
<gene>
    <name evidence="4" type="ORF">GCM10007966_16560</name>
</gene>
<dbReference type="AlphaFoldDB" id="A0A917JVN3"/>